<evidence type="ECO:0000256" key="2">
    <source>
        <dbReference type="SAM" id="MobiDB-lite"/>
    </source>
</evidence>
<keyword evidence="4" id="KW-1185">Reference proteome</keyword>
<evidence type="ECO:0000313" key="4">
    <source>
        <dbReference type="Proteomes" id="UP000799753"/>
    </source>
</evidence>
<dbReference type="PRINTS" id="PR00081">
    <property type="entry name" value="GDHRDH"/>
</dbReference>
<gene>
    <name evidence="3" type="ORF">P280DRAFT_473965</name>
</gene>
<dbReference type="GO" id="GO:0006635">
    <property type="term" value="P:fatty acid beta-oxidation"/>
    <property type="evidence" value="ECO:0007669"/>
    <property type="project" value="TreeGrafter"/>
</dbReference>
<dbReference type="PANTHER" id="PTHR43658">
    <property type="entry name" value="SHORT-CHAIN DEHYDROGENASE/REDUCTASE"/>
    <property type="match status" value="1"/>
</dbReference>
<dbReference type="Proteomes" id="UP000799753">
    <property type="component" value="Unassembled WGS sequence"/>
</dbReference>
<dbReference type="PANTHER" id="PTHR43658:SF8">
    <property type="entry name" value="17-BETA-HYDROXYSTEROID DEHYDROGENASE 14-RELATED"/>
    <property type="match status" value="1"/>
</dbReference>
<dbReference type="GO" id="GO:0008670">
    <property type="term" value="F:2,4-dienoyl-CoA reductase (NADPH) activity"/>
    <property type="evidence" value="ECO:0007669"/>
    <property type="project" value="TreeGrafter"/>
</dbReference>
<evidence type="ECO:0000313" key="3">
    <source>
        <dbReference type="EMBL" id="KAF2635236.1"/>
    </source>
</evidence>
<dbReference type="Pfam" id="PF00106">
    <property type="entry name" value="adh_short"/>
    <property type="match status" value="1"/>
</dbReference>
<dbReference type="Gene3D" id="3.40.50.720">
    <property type="entry name" value="NAD(P)-binding Rossmann-like Domain"/>
    <property type="match status" value="1"/>
</dbReference>
<protein>
    <submittedName>
        <fullName evidence="3">NAD(P)-binding protein</fullName>
    </submittedName>
</protein>
<reference evidence="3" key="1">
    <citation type="journal article" date="2020" name="Stud. Mycol.">
        <title>101 Dothideomycetes genomes: a test case for predicting lifestyles and emergence of pathogens.</title>
        <authorList>
            <person name="Haridas S."/>
            <person name="Albert R."/>
            <person name="Binder M."/>
            <person name="Bloem J."/>
            <person name="Labutti K."/>
            <person name="Salamov A."/>
            <person name="Andreopoulos B."/>
            <person name="Baker S."/>
            <person name="Barry K."/>
            <person name="Bills G."/>
            <person name="Bluhm B."/>
            <person name="Cannon C."/>
            <person name="Castanera R."/>
            <person name="Culley D."/>
            <person name="Daum C."/>
            <person name="Ezra D."/>
            <person name="Gonzalez J."/>
            <person name="Henrissat B."/>
            <person name="Kuo A."/>
            <person name="Liang C."/>
            <person name="Lipzen A."/>
            <person name="Lutzoni F."/>
            <person name="Magnuson J."/>
            <person name="Mondo S."/>
            <person name="Nolan M."/>
            <person name="Ohm R."/>
            <person name="Pangilinan J."/>
            <person name="Park H.-J."/>
            <person name="Ramirez L."/>
            <person name="Alfaro M."/>
            <person name="Sun H."/>
            <person name="Tritt A."/>
            <person name="Yoshinaga Y."/>
            <person name="Zwiers L.-H."/>
            <person name="Turgeon B."/>
            <person name="Goodwin S."/>
            <person name="Spatafora J."/>
            <person name="Crous P."/>
            <person name="Grigoriev I."/>
        </authorList>
    </citation>
    <scope>NUCLEOTIDE SEQUENCE</scope>
    <source>
        <strain evidence="3">CBS 473.64</strain>
    </source>
</reference>
<feature type="region of interest" description="Disordered" evidence="2">
    <location>
        <begin position="258"/>
        <end position="277"/>
    </location>
</feature>
<name>A0A6A6RJ62_9PLEO</name>
<keyword evidence="1" id="KW-0560">Oxidoreductase</keyword>
<dbReference type="InterPro" id="IPR036291">
    <property type="entry name" value="NAD(P)-bd_dom_sf"/>
</dbReference>
<dbReference type="InterPro" id="IPR002347">
    <property type="entry name" value="SDR_fam"/>
</dbReference>
<evidence type="ECO:0000256" key="1">
    <source>
        <dbReference type="ARBA" id="ARBA00023002"/>
    </source>
</evidence>
<dbReference type="GO" id="GO:0005739">
    <property type="term" value="C:mitochondrion"/>
    <property type="evidence" value="ECO:0007669"/>
    <property type="project" value="TreeGrafter"/>
</dbReference>
<proteinExistence type="predicted"/>
<dbReference type="OrthoDB" id="5296at2759"/>
<organism evidence="3 4">
    <name type="scientific">Massarina eburnea CBS 473.64</name>
    <dbReference type="NCBI Taxonomy" id="1395130"/>
    <lineage>
        <taxon>Eukaryota</taxon>
        <taxon>Fungi</taxon>
        <taxon>Dikarya</taxon>
        <taxon>Ascomycota</taxon>
        <taxon>Pezizomycotina</taxon>
        <taxon>Dothideomycetes</taxon>
        <taxon>Pleosporomycetidae</taxon>
        <taxon>Pleosporales</taxon>
        <taxon>Massarineae</taxon>
        <taxon>Massarinaceae</taxon>
        <taxon>Massarina</taxon>
    </lineage>
</organism>
<dbReference type="EMBL" id="MU006809">
    <property type="protein sequence ID" value="KAF2635236.1"/>
    <property type="molecule type" value="Genomic_DNA"/>
</dbReference>
<dbReference type="AlphaFoldDB" id="A0A6A6RJ62"/>
<dbReference type="SUPFAM" id="SSF51735">
    <property type="entry name" value="NAD(P)-binding Rossmann-fold domains"/>
    <property type="match status" value="1"/>
</dbReference>
<sequence>MDPIDIPLKGKIILITGGASGIGLSLTQQSASLGARILVSDLRTTPTFDQLAASNPNIVYVQSDVTRWADLQNLFTVCEEKWNDVPDAYGICAGLFEAPFSNFWQDPEEGEGEGGEGGYKQVRVNVDHPIKLTRLAIRKSLGRGKRASVCIISSIAGIASSVAAPLYCATKHAIVGFVKSLTASEPLTGVKVTTICPGIVNTPIFDAEKIEQYSFQENAALMPDDVAVNMLKLLQEKEFKCGTVFEISMAGTRVIPEWNIDPPSSKGTGRNEEDMKAGMKALLGPVVETLEGEKKGVAKP</sequence>
<accession>A0A6A6RJ62</accession>